<gene>
    <name evidence="1" type="ORF">PG994_012739</name>
</gene>
<keyword evidence="2" id="KW-1185">Reference proteome</keyword>
<proteinExistence type="predicted"/>
<evidence type="ECO:0000313" key="2">
    <source>
        <dbReference type="Proteomes" id="UP001480595"/>
    </source>
</evidence>
<reference evidence="1 2" key="1">
    <citation type="submission" date="2023-01" db="EMBL/GenBank/DDBJ databases">
        <title>Analysis of 21 Apiospora genomes using comparative genomics revels a genus with tremendous synthesis potential of carbohydrate active enzymes and secondary metabolites.</title>
        <authorList>
            <person name="Sorensen T."/>
        </authorList>
    </citation>
    <scope>NUCLEOTIDE SEQUENCE [LARGE SCALE GENOMIC DNA]</scope>
    <source>
        <strain evidence="1 2">CBS 135458</strain>
    </source>
</reference>
<dbReference type="RefSeq" id="XP_066710296.1">
    <property type="nucleotide sequence ID" value="XM_066864148.1"/>
</dbReference>
<accession>A0ABR1TBD8</accession>
<organism evidence="1 2">
    <name type="scientific">Apiospora phragmitis</name>
    <dbReference type="NCBI Taxonomy" id="2905665"/>
    <lineage>
        <taxon>Eukaryota</taxon>
        <taxon>Fungi</taxon>
        <taxon>Dikarya</taxon>
        <taxon>Ascomycota</taxon>
        <taxon>Pezizomycotina</taxon>
        <taxon>Sordariomycetes</taxon>
        <taxon>Xylariomycetidae</taxon>
        <taxon>Amphisphaeriales</taxon>
        <taxon>Apiosporaceae</taxon>
        <taxon>Apiospora</taxon>
    </lineage>
</organism>
<dbReference type="GeneID" id="92097211"/>
<name>A0ABR1TBD8_9PEZI</name>
<protein>
    <submittedName>
        <fullName evidence="1">Uncharacterized protein</fullName>
    </submittedName>
</protein>
<evidence type="ECO:0000313" key="1">
    <source>
        <dbReference type="EMBL" id="KAK8043901.1"/>
    </source>
</evidence>
<comment type="caution">
    <text evidence="1">The sequence shown here is derived from an EMBL/GenBank/DDBJ whole genome shotgun (WGS) entry which is preliminary data.</text>
</comment>
<sequence length="125" mass="13532">MASPSERRRTLVAAVAAADVSLADLAACGHRIDASSLPMARAFLRLGQQLFLQLLELELQHSHPVFLLLHLSLLLRTPLFERSDPDGQRGHPFCLLQLGMVSQISGVGTMLALLVALGRPSSILE</sequence>
<dbReference type="Proteomes" id="UP001480595">
    <property type="component" value="Unassembled WGS sequence"/>
</dbReference>
<dbReference type="EMBL" id="JAQQWL010000012">
    <property type="protein sequence ID" value="KAK8043901.1"/>
    <property type="molecule type" value="Genomic_DNA"/>
</dbReference>